<dbReference type="SUPFAM" id="SSF52540">
    <property type="entry name" value="P-loop containing nucleoside triphosphate hydrolases"/>
    <property type="match status" value="1"/>
</dbReference>
<reference evidence="10" key="1">
    <citation type="journal article" date="2014" name="Science">
        <title>The coffee genome provides insight into the convergent evolution of caffeine biosynthesis.</title>
        <authorList>
            <person name="Denoeud F."/>
            <person name="Carretero-Paulet L."/>
            <person name="Dereeper A."/>
            <person name="Droc G."/>
            <person name="Guyot R."/>
            <person name="Pietrella M."/>
            <person name="Zheng C."/>
            <person name="Alberti A."/>
            <person name="Anthony F."/>
            <person name="Aprea G."/>
            <person name="Aury J.M."/>
            <person name="Bento P."/>
            <person name="Bernard M."/>
            <person name="Bocs S."/>
            <person name="Campa C."/>
            <person name="Cenci A."/>
            <person name="Combes M.C."/>
            <person name="Crouzillat D."/>
            <person name="Da Silva C."/>
            <person name="Daddiego L."/>
            <person name="De Bellis F."/>
            <person name="Dussert S."/>
            <person name="Garsmeur O."/>
            <person name="Gayraud T."/>
            <person name="Guignon V."/>
            <person name="Jahn K."/>
            <person name="Jamilloux V."/>
            <person name="Joet T."/>
            <person name="Labadie K."/>
            <person name="Lan T."/>
            <person name="Leclercq J."/>
            <person name="Lepelley M."/>
            <person name="Leroy T."/>
            <person name="Li L.T."/>
            <person name="Librado P."/>
            <person name="Lopez L."/>
            <person name="Munoz A."/>
            <person name="Noel B."/>
            <person name="Pallavicini A."/>
            <person name="Perrotta G."/>
            <person name="Poncet V."/>
            <person name="Pot D."/>
            <person name="Priyono X."/>
            <person name="Rigoreau M."/>
            <person name="Rouard M."/>
            <person name="Rozas J."/>
            <person name="Tranchant-Dubreuil C."/>
            <person name="VanBuren R."/>
            <person name="Zhang Q."/>
            <person name="Andrade A.C."/>
            <person name="Argout X."/>
            <person name="Bertrand B."/>
            <person name="de Kochko A."/>
            <person name="Graziosi G."/>
            <person name="Henry R.J."/>
            <person name="Jayarama X."/>
            <person name="Ming R."/>
            <person name="Nagai C."/>
            <person name="Rounsley S."/>
            <person name="Sankoff D."/>
            <person name="Giuliano G."/>
            <person name="Albert V.A."/>
            <person name="Wincker P."/>
            <person name="Lashermes P."/>
        </authorList>
    </citation>
    <scope>NUCLEOTIDE SEQUENCE [LARGE SCALE GENOMIC DNA]</scope>
    <source>
        <strain evidence="10">cv. DH200-94</strain>
    </source>
</reference>
<dbReference type="InterPro" id="IPR058922">
    <property type="entry name" value="WHD_DRP"/>
</dbReference>
<keyword evidence="5" id="KW-0067">ATP-binding</keyword>
<organism evidence="9 10">
    <name type="scientific">Coffea canephora</name>
    <name type="common">Robusta coffee</name>
    <dbReference type="NCBI Taxonomy" id="49390"/>
    <lineage>
        <taxon>Eukaryota</taxon>
        <taxon>Viridiplantae</taxon>
        <taxon>Streptophyta</taxon>
        <taxon>Embryophyta</taxon>
        <taxon>Tracheophyta</taxon>
        <taxon>Spermatophyta</taxon>
        <taxon>Magnoliopsida</taxon>
        <taxon>eudicotyledons</taxon>
        <taxon>Gunneridae</taxon>
        <taxon>Pentapetalae</taxon>
        <taxon>asterids</taxon>
        <taxon>lamiids</taxon>
        <taxon>Gentianales</taxon>
        <taxon>Rubiaceae</taxon>
        <taxon>Ixoroideae</taxon>
        <taxon>Gardenieae complex</taxon>
        <taxon>Bertiereae - Coffeeae clade</taxon>
        <taxon>Coffeeae</taxon>
        <taxon>Coffea</taxon>
    </lineage>
</organism>
<dbReference type="PhylomeDB" id="A0A068VBD9"/>
<feature type="domain" description="NB-ARC" evidence="6">
    <location>
        <begin position="9"/>
        <end position="157"/>
    </location>
</feature>
<dbReference type="PANTHER" id="PTHR36766">
    <property type="entry name" value="PLANT BROAD-SPECTRUM MILDEW RESISTANCE PROTEIN RPW8"/>
    <property type="match status" value="1"/>
</dbReference>
<dbReference type="OMA" id="PVEMANM"/>
<dbReference type="InParanoid" id="A0A068VBD9"/>
<gene>
    <name evidence="9" type="ORF">GSCOC_T00011352001</name>
</gene>
<comment type="similarity">
    <text evidence="1">Belongs to the disease resistance NB-LRR family.</text>
</comment>
<dbReference type="Gramene" id="CDP16993">
    <property type="protein sequence ID" value="CDP16993"/>
    <property type="gene ID" value="GSCOC_T00011352001"/>
</dbReference>
<keyword evidence="3" id="KW-0547">Nucleotide-binding</keyword>
<evidence type="ECO:0000313" key="9">
    <source>
        <dbReference type="EMBL" id="CDP16993.1"/>
    </source>
</evidence>
<dbReference type="InterPro" id="IPR032675">
    <property type="entry name" value="LRR_dom_sf"/>
</dbReference>
<dbReference type="InterPro" id="IPR027417">
    <property type="entry name" value="P-loop_NTPase"/>
</dbReference>
<evidence type="ECO:0000259" key="6">
    <source>
        <dbReference type="Pfam" id="PF00931"/>
    </source>
</evidence>
<dbReference type="Pfam" id="PF00931">
    <property type="entry name" value="NB-ARC"/>
    <property type="match status" value="1"/>
</dbReference>
<dbReference type="InterPro" id="IPR055414">
    <property type="entry name" value="LRR_R13L4/SHOC2-like"/>
</dbReference>
<evidence type="ECO:0000256" key="4">
    <source>
        <dbReference type="ARBA" id="ARBA00022821"/>
    </source>
</evidence>
<evidence type="ECO:0000256" key="3">
    <source>
        <dbReference type="ARBA" id="ARBA00022741"/>
    </source>
</evidence>
<dbReference type="SUPFAM" id="SSF52058">
    <property type="entry name" value="L domain-like"/>
    <property type="match status" value="2"/>
</dbReference>
<dbReference type="InterPro" id="IPR036388">
    <property type="entry name" value="WH-like_DNA-bd_sf"/>
</dbReference>
<dbReference type="Gene3D" id="3.80.10.10">
    <property type="entry name" value="Ribonuclease Inhibitor"/>
    <property type="match status" value="3"/>
</dbReference>
<dbReference type="PRINTS" id="PR00364">
    <property type="entry name" value="DISEASERSIST"/>
</dbReference>
<feature type="domain" description="Disease resistance protein winged helix" evidence="7">
    <location>
        <begin position="187"/>
        <end position="248"/>
    </location>
</feature>
<dbReference type="Proteomes" id="UP000295252">
    <property type="component" value="Chromosome VI"/>
</dbReference>
<sequence length="753" mass="84888">MLSPSDKVISVVPITGMGGLGKTTLAKSVYNNPRIDEHFGKKIWICLAKEIELMELFKFVLESLTRKKVEVDGEIARKRHLLVLDDVWNHEEGLWNDFFTTLEGLNPTKGSWCLVTTCLDPVADAMSIHMKMNDGPYILGRLADDECWSILKEKAIRGEGVPKELEALKEKILRRCDGLPLAASLIEDLLTELWIAEGFLQPGHQNGSVMEDIGSDYLRILLQASLLEKVEEEERTYYKMHDLVHDFAKSILNPKSSNQYRYLALYSSEAKAKNITEKIPTLLRTLFLENGISDNMLSKMEYLHVLKLAGPDVNVLPNSIGSLLHLRFLDISDSGITTLPESLCKLYNLQTLRINGEKLHEGLPEGTSNLISLRHLHYYHSDAELQMPIKLGRLTSLQTLEFFNIGEEKGRGVEELGTLKDLKGSLVIRNLKLGSGDRESDNGDGAMLEGLQPHYYLQMSEIQDFMGYQFPQWFMNLSKLVSLELKGCNRCRELPAGLGELPFLQLLSLSKLENLTCIGLSFYGIFDKQDGRGSTSECKFFPALKSLTLEDMVNLVEWRDPDERLCHFPSLQHLQVSYCPNVTSLRRLNCGTCLESLKLFDCDNLRELPENLYNLLKSLKSLTISDCDGLTTIASEMLESCSPLQSLQVYECPNLVSFPLDLQQTPSLETCILTNCPELINDMPKGFAFLTCLTTMMIGPFSDYSLVDWSGLLSSSTLCELELNGMSDMESLPHQLQYLTTLTSLLLRKPYQS</sequence>
<feature type="domain" description="Disease resistance R13L4/SHOC-2-like LRR" evidence="8">
    <location>
        <begin position="296"/>
        <end position="510"/>
    </location>
</feature>
<protein>
    <submittedName>
        <fullName evidence="9">Uncharacterized protein</fullName>
    </submittedName>
</protein>
<dbReference type="Gene3D" id="3.40.50.300">
    <property type="entry name" value="P-loop containing nucleotide triphosphate hydrolases"/>
    <property type="match status" value="1"/>
</dbReference>
<dbReference type="AlphaFoldDB" id="A0A068VBD9"/>
<proteinExistence type="inferred from homology"/>
<dbReference type="Pfam" id="PF23598">
    <property type="entry name" value="LRR_14"/>
    <property type="match status" value="1"/>
</dbReference>
<name>A0A068VBD9_COFCA</name>
<keyword evidence="10" id="KW-1185">Reference proteome</keyword>
<dbReference type="GO" id="GO:0043531">
    <property type="term" value="F:ADP binding"/>
    <property type="evidence" value="ECO:0007669"/>
    <property type="project" value="InterPro"/>
</dbReference>
<evidence type="ECO:0000256" key="2">
    <source>
        <dbReference type="ARBA" id="ARBA00022737"/>
    </source>
</evidence>
<evidence type="ECO:0000313" key="10">
    <source>
        <dbReference type="Proteomes" id="UP000295252"/>
    </source>
</evidence>
<dbReference type="InterPro" id="IPR002182">
    <property type="entry name" value="NB-ARC"/>
</dbReference>
<evidence type="ECO:0000256" key="5">
    <source>
        <dbReference type="ARBA" id="ARBA00022840"/>
    </source>
</evidence>
<dbReference type="Pfam" id="PF23559">
    <property type="entry name" value="WHD_DRP"/>
    <property type="match status" value="1"/>
</dbReference>
<dbReference type="EMBL" id="HG739226">
    <property type="protein sequence ID" value="CDP16993.1"/>
    <property type="molecule type" value="Genomic_DNA"/>
</dbReference>
<accession>A0A068VBD9</accession>
<keyword evidence="4" id="KW-0611">Plant defense</keyword>
<evidence type="ECO:0000259" key="8">
    <source>
        <dbReference type="Pfam" id="PF23598"/>
    </source>
</evidence>
<dbReference type="Gene3D" id="1.10.10.10">
    <property type="entry name" value="Winged helix-like DNA-binding domain superfamily/Winged helix DNA-binding domain"/>
    <property type="match status" value="1"/>
</dbReference>
<dbReference type="GO" id="GO:0006952">
    <property type="term" value="P:defense response"/>
    <property type="evidence" value="ECO:0007669"/>
    <property type="project" value="UniProtKB-KW"/>
</dbReference>
<keyword evidence="2" id="KW-0677">Repeat</keyword>
<dbReference type="PANTHER" id="PTHR36766:SF70">
    <property type="entry name" value="DISEASE RESISTANCE PROTEIN RGA4"/>
    <property type="match status" value="1"/>
</dbReference>
<evidence type="ECO:0000256" key="1">
    <source>
        <dbReference type="ARBA" id="ARBA00008894"/>
    </source>
</evidence>
<evidence type="ECO:0000259" key="7">
    <source>
        <dbReference type="Pfam" id="PF23559"/>
    </source>
</evidence>